<gene>
    <name evidence="1" type="ORF">WG616_00845</name>
</gene>
<dbReference type="Proteomes" id="UP001460679">
    <property type="component" value="Chromosome"/>
</dbReference>
<evidence type="ECO:0000313" key="1">
    <source>
        <dbReference type="EMBL" id="WXL28566.1"/>
    </source>
</evidence>
<protein>
    <submittedName>
        <fullName evidence="1">Uncharacterized protein</fullName>
    </submittedName>
</protein>
<organism evidence="1 2">
    <name type="scientific">[Mycoplasma] gypis</name>
    <dbReference type="NCBI Taxonomy" id="92404"/>
    <lineage>
        <taxon>Bacteria</taxon>
        <taxon>Bacillati</taxon>
        <taxon>Mycoplasmatota</taxon>
        <taxon>Mycoplasmoidales</taxon>
        <taxon>Metamycoplasmataceae</taxon>
        <taxon>Metamycoplasma</taxon>
    </lineage>
</organism>
<accession>A0ABZ2RUX8</accession>
<proteinExistence type="predicted"/>
<reference evidence="1" key="1">
    <citation type="submission" date="2024-03" db="EMBL/GenBank/DDBJ databases">
        <title>Complete genome sequence of Mycoplasma gypis type strain B1/T1.</title>
        <authorList>
            <person name="Spergser J."/>
        </authorList>
    </citation>
    <scope>NUCLEOTIDE SEQUENCE [LARGE SCALE GENOMIC DNA]</scope>
    <source>
        <strain evidence="1">B1/T1</strain>
    </source>
</reference>
<name>A0ABZ2RUX8_9BACT</name>
<sequence>MGASSFSDKDIIIYLNDKQYKAGLKNVIFDAHDYFGYNEENDEYDYGDNFILDDINSLITKENNIFNKEYLPSKQAIRQTQRELLNLYGTRYSYVNALKEFSFDR</sequence>
<keyword evidence="2" id="KW-1185">Reference proteome</keyword>
<dbReference type="RefSeq" id="WP_205498851.1">
    <property type="nucleotide sequence ID" value="NZ_CP148066.1"/>
</dbReference>
<dbReference type="EMBL" id="CP148066">
    <property type="protein sequence ID" value="WXL28566.1"/>
    <property type="molecule type" value="Genomic_DNA"/>
</dbReference>
<evidence type="ECO:0000313" key="2">
    <source>
        <dbReference type="Proteomes" id="UP001460679"/>
    </source>
</evidence>